<protein>
    <recommendedName>
        <fullName evidence="1">ADP-ribosyl cyclase/cyclic ADP-ribose hydrolase</fullName>
        <ecNumber evidence="1">3.2.2.6</ecNumber>
    </recommendedName>
</protein>
<comment type="catalytic activity">
    <reaction evidence="6">
        <text>NAD(+) + H2O = ADP-D-ribose + nicotinamide + H(+)</text>
        <dbReference type="Rhea" id="RHEA:16301"/>
        <dbReference type="ChEBI" id="CHEBI:15377"/>
        <dbReference type="ChEBI" id="CHEBI:15378"/>
        <dbReference type="ChEBI" id="CHEBI:17154"/>
        <dbReference type="ChEBI" id="CHEBI:57540"/>
        <dbReference type="ChEBI" id="CHEBI:57967"/>
        <dbReference type="EC" id="3.2.2.6"/>
    </reaction>
    <physiologicalReaction direction="left-to-right" evidence="6">
        <dbReference type="Rhea" id="RHEA:16302"/>
    </physiologicalReaction>
</comment>
<dbReference type="Pfam" id="PF23282">
    <property type="entry name" value="WHD_ROQ1"/>
    <property type="match status" value="1"/>
</dbReference>
<keyword evidence="5" id="KW-0520">NAD</keyword>
<dbReference type="EC" id="3.2.2.6" evidence="1"/>
<dbReference type="InterPro" id="IPR042197">
    <property type="entry name" value="Apaf_helical"/>
</dbReference>
<evidence type="ECO:0000256" key="6">
    <source>
        <dbReference type="ARBA" id="ARBA00047304"/>
    </source>
</evidence>
<dbReference type="InterPro" id="IPR045344">
    <property type="entry name" value="C-JID"/>
</dbReference>
<evidence type="ECO:0000256" key="3">
    <source>
        <dbReference type="ARBA" id="ARBA00022737"/>
    </source>
</evidence>
<dbReference type="Gene3D" id="3.80.10.10">
    <property type="entry name" value="Ribonuclease Inhibitor"/>
    <property type="match status" value="2"/>
</dbReference>
<dbReference type="SUPFAM" id="SSF52058">
    <property type="entry name" value="L domain-like"/>
    <property type="match status" value="1"/>
</dbReference>
<feature type="domain" description="Disease resistance protein Roq1-like winged-helix" evidence="9">
    <location>
        <begin position="210"/>
        <end position="264"/>
    </location>
</feature>
<gene>
    <name evidence="11" type="ORF">PIB30_088947</name>
</gene>
<sequence>MKELVGIESRVEQVISQIDLGLNDVRYIGIWGMGGIGKTTIARAVFEAIRDRFEVTCFLADVREQCEKKLIHIQKQLLDQMHISSTAVHTEYDGRTIIQTSLRLKKVLLVLDDVNHEKQLENLAGKKDWFGSGSRIIITTRDTHVLKEPKMHETYKVEGLVESEAFKLFSLKAFKLPNPTEEFLDLSREVVKYGGGLPLALKVLGRGKDYATKILEACSHHAEIGIDVLINRSLVTIEQDRHGKDILGMHDLLEEMGKQIVIQESLNDASKRSRLWCFEDVDSVLTQKKETEATHSIVLHKMEIFNTAVRWKDLAFSNIRQLKVLILGAVKAPILSNIPCSLRVLLWTCCPLETLPLTDQHYQLVEIDLSHSKIVRLWDGTKFLENLKHLDLSFCTNLKKTPDVSGAPNLKTLNLEQCDELDYIHPSLAHHKGLVELNLRECSSLEILADKLEMTSLEKLDLHGCTRLQKLPEFGECMRKLSILCLGGTDIKELPKTSKNLVGLSELDLSLWGYTDLPLSLGSFVGLKKLKLGGCRMLYLPYSIHGLESLKVSDCSDIPNIHECFSSLASLTDLDMSFNSFVKVPISSHELPRLTRLKLNRCKNLQVLPELPSRLRELQASNCKSLHLSKDSNAISKACCVFAESATQDGEEEGLLQMLISGKEIPAWFVHQREKGTILVPLLRSCPSTEIMALALCFMLESDTHYDIQPKVTSNGKEFISKSLFQMKLDKHSQHLFIVCLTGNHISNLLGQYNHFSMVIPSSYVAGTVKVKRSGARWVCKKDIQDFKK</sequence>
<evidence type="ECO:0000256" key="4">
    <source>
        <dbReference type="ARBA" id="ARBA00022821"/>
    </source>
</evidence>
<evidence type="ECO:0000259" key="9">
    <source>
        <dbReference type="Pfam" id="PF23282"/>
    </source>
</evidence>
<keyword evidence="4" id="KW-0611">Plant defense</keyword>
<evidence type="ECO:0000256" key="1">
    <source>
        <dbReference type="ARBA" id="ARBA00011982"/>
    </source>
</evidence>
<dbReference type="PANTHER" id="PTHR11017:SF559">
    <property type="entry name" value="DISEASE RESISTANCE PROTEIN CHL1"/>
    <property type="match status" value="1"/>
</dbReference>
<evidence type="ECO:0000256" key="2">
    <source>
        <dbReference type="ARBA" id="ARBA00022614"/>
    </source>
</evidence>
<proteinExistence type="predicted"/>
<name>A0ABU6QTA3_9FABA</name>
<organism evidence="11 12">
    <name type="scientific">Stylosanthes scabra</name>
    <dbReference type="NCBI Taxonomy" id="79078"/>
    <lineage>
        <taxon>Eukaryota</taxon>
        <taxon>Viridiplantae</taxon>
        <taxon>Streptophyta</taxon>
        <taxon>Embryophyta</taxon>
        <taxon>Tracheophyta</taxon>
        <taxon>Spermatophyta</taxon>
        <taxon>Magnoliopsida</taxon>
        <taxon>eudicotyledons</taxon>
        <taxon>Gunneridae</taxon>
        <taxon>Pentapetalae</taxon>
        <taxon>rosids</taxon>
        <taxon>fabids</taxon>
        <taxon>Fabales</taxon>
        <taxon>Fabaceae</taxon>
        <taxon>Papilionoideae</taxon>
        <taxon>50 kb inversion clade</taxon>
        <taxon>dalbergioids sensu lato</taxon>
        <taxon>Dalbergieae</taxon>
        <taxon>Pterocarpus clade</taxon>
        <taxon>Stylosanthes</taxon>
    </lineage>
</organism>
<dbReference type="Gene3D" id="3.40.50.300">
    <property type="entry name" value="P-loop containing nucleotide triphosphate hydrolases"/>
    <property type="match status" value="1"/>
</dbReference>
<keyword evidence="2" id="KW-0433">Leucine-rich repeat</keyword>
<dbReference type="Gene3D" id="1.10.8.430">
    <property type="entry name" value="Helical domain of apoptotic protease-activating factors"/>
    <property type="match status" value="1"/>
</dbReference>
<dbReference type="InterPro" id="IPR058192">
    <property type="entry name" value="WHD_ROQ1-like"/>
</dbReference>
<evidence type="ECO:0000259" key="10">
    <source>
        <dbReference type="Pfam" id="PF23286"/>
    </source>
</evidence>
<accession>A0ABU6QTA3</accession>
<comment type="caution">
    <text evidence="11">The sequence shown here is derived from an EMBL/GenBank/DDBJ whole genome shotgun (WGS) entry which is preliminary data.</text>
</comment>
<dbReference type="InterPro" id="IPR002182">
    <property type="entry name" value="NB-ARC"/>
</dbReference>
<evidence type="ECO:0000313" key="11">
    <source>
        <dbReference type="EMBL" id="MED6115277.1"/>
    </source>
</evidence>
<dbReference type="Pfam" id="PF23286">
    <property type="entry name" value="LRR_13"/>
    <property type="match status" value="1"/>
</dbReference>
<dbReference type="PANTHER" id="PTHR11017">
    <property type="entry name" value="LEUCINE-RICH REPEAT-CONTAINING PROTEIN"/>
    <property type="match status" value="1"/>
</dbReference>
<feature type="domain" description="NB-ARC" evidence="7">
    <location>
        <begin position="8"/>
        <end position="175"/>
    </location>
</feature>
<reference evidence="11 12" key="1">
    <citation type="journal article" date="2023" name="Plants (Basel)">
        <title>Bridging the Gap: Combining Genomics and Transcriptomics Approaches to Understand Stylosanthes scabra, an Orphan Legume from the Brazilian Caatinga.</title>
        <authorList>
            <person name="Ferreira-Neto J.R.C."/>
            <person name="da Silva M.D."/>
            <person name="Binneck E."/>
            <person name="de Melo N.F."/>
            <person name="da Silva R.H."/>
            <person name="de Melo A.L.T.M."/>
            <person name="Pandolfi V."/>
            <person name="Bustamante F.O."/>
            <person name="Brasileiro-Vidal A.C."/>
            <person name="Benko-Iseppon A.M."/>
        </authorList>
    </citation>
    <scope>NUCLEOTIDE SEQUENCE [LARGE SCALE GENOMIC DNA]</scope>
    <source>
        <tissue evidence="11">Leaves</tissue>
    </source>
</reference>
<dbReference type="InterPro" id="IPR044974">
    <property type="entry name" value="Disease_R_plants"/>
</dbReference>
<dbReference type="Pfam" id="PF00931">
    <property type="entry name" value="NB-ARC"/>
    <property type="match status" value="1"/>
</dbReference>
<keyword evidence="3" id="KW-0677">Repeat</keyword>
<dbReference type="SUPFAM" id="SSF52540">
    <property type="entry name" value="P-loop containing nucleoside triphosphate hydrolases"/>
    <property type="match status" value="1"/>
</dbReference>
<dbReference type="Pfam" id="PF20160">
    <property type="entry name" value="C-JID"/>
    <property type="match status" value="1"/>
</dbReference>
<dbReference type="InterPro" id="IPR032675">
    <property type="entry name" value="LRR_dom_sf"/>
</dbReference>
<feature type="domain" description="C-JID" evidence="8">
    <location>
        <begin position="661"/>
        <end position="734"/>
    </location>
</feature>
<dbReference type="Proteomes" id="UP001341840">
    <property type="component" value="Unassembled WGS sequence"/>
</dbReference>
<evidence type="ECO:0000259" key="7">
    <source>
        <dbReference type="Pfam" id="PF00931"/>
    </source>
</evidence>
<evidence type="ECO:0000256" key="5">
    <source>
        <dbReference type="ARBA" id="ARBA00023027"/>
    </source>
</evidence>
<keyword evidence="12" id="KW-1185">Reference proteome</keyword>
<feature type="domain" description="Disease resistance protein RPS4B/Roq1-like leucine-rich repeats" evidence="10">
    <location>
        <begin position="455"/>
        <end position="631"/>
    </location>
</feature>
<dbReference type="PRINTS" id="PR00364">
    <property type="entry name" value="DISEASERSIST"/>
</dbReference>
<dbReference type="EMBL" id="JASCZI010001638">
    <property type="protein sequence ID" value="MED6115277.1"/>
    <property type="molecule type" value="Genomic_DNA"/>
</dbReference>
<dbReference type="InterPro" id="IPR027417">
    <property type="entry name" value="P-loop_NTPase"/>
</dbReference>
<evidence type="ECO:0000259" key="8">
    <source>
        <dbReference type="Pfam" id="PF20160"/>
    </source>
</evidence>
<evidence type="ECO:0000313" key="12">
    <source>
        <dbReference type="Proteomes" id="UP001341840"/>
    </source>
</evidence>
<dbReference type="InterPro" id="IPR058546">
    <property type="entry name" value="RPS4B/Roq1-like_LRR"/>
</dbReference>